<sequence>MQARQGGPPGGDLLQPCRIGLQSVEVAGQVRTEVVELVDELAGACRQRRGLRVGLGDRLQSVPGDADEGGRPR</sequence>
<protein>
    <submittedName>
        <fullName evidence="1">Uncharacterized protein</fullName>
    </submittedName>
</protein>
<accession>A0A645C4U5</accession>
<organism evidence="1">
    <name type="scientific">bioreactor metagenome</name>
    <dbReference type="NCBI Taxonomy" id="1076179"/>
    <lineage>
        <taxon>unclassified sequences</taxon>
        <taxon>metagenomes</taxon>
        <taxon>ecological metagenomes</taxon>
    </lineage>
</organism>
<name>A0A645C4U5_9ZZZZ</name>
<comment type="caution">
    <text evidence="1">The sequence shown here is derived from an EMBL/GenBank/DDBJ whole genome shotgun (WGS) entry which is preliminary data.</text>
</comment>
<reference evidence="1" key="1">
    <citation type="submission" date="2019-08" db="EMBL/GenBank/DDBJ databases">
        <authorList>
            <person name="Kucharzyk K."/>
            <person name="Murdoch R.W."/>
            <person name="Higgins S."/>
            <person name="Loffler F."/>
        </authorList>
    </citation>
    <scope>NUCLEOTIDE SEQUENCE</scope>
</reference>
<evidence type="ECO:0000313" key="1">
    <source>
        <dbReference type="EMBL" id="MPM72398.1"/>
    </source>
</evidence>
<dbReference type="EMBL" id="VSSQ01024720">
    <property type="protein sequence ID" value="MPM72398.1"/>
    <property type="molecule type" value="Genomic_DNA"/>
</dbReference>
<proteinExistence type="predicted"/>
<dbReference type="AlphaFoldDB" id="A0A645C4U5"/>
<gene>
    <name evidence="1" type="ORF">SDC9_119374</name>
</gene>